<evidence type="ECO:0000256" key="3">
    <source>
        <dbReference type="ARBA" id="ARBA00022618"/>
    </source>
</evidence>
<gene>
    <name evidence="10" type="ORF">MNBD_GAMMA07-2436</name>
</gene>
<dbReference type="InterPro" id="IPR036765">
    <property type="entry name" value="ZipA_FtsZ-bd_C_sf"/>
</dbReference>
<dbReference type="GO" id="GO:0000917">
    <property type="term" value="P:division septum assembly"/>
    <property type="evidence" value="ECO:0007669"/>
    <property type="project" value="TreeGrafter"/>
</dbReference>
<evidence type="ECO:0000259" key="9">
    <source>
        <dbReference type="SMART" id="SM00771"/>
    </source>
</evidence>
<dbReference type="AlphaFoldDB" id="A0A3B0XHV9"/>
<dbReference type="PANTHER" id="PTHR38685:SF1">
    <property type="entry name" value="CELL DIVISION PROTEIN ZIPA"/>
    <property type="match status" value="1"/>
</dbReference>
<evidence type="ECO:0000256" key="5">
    <source>
        <dbReference type="ARBA" id="ARBA00022989"/>
    </source>
</evidence>
<keyword evidence="7" id="KW-0131">Cell cycle</keyword>
<organism evidence="10">
    <name type="scientific">hydrothermal vent metagenome</name>
    <dbReference type="NCBI Taxonomy" id="652676"/>
    <lineage>
        <taxon>unclassified sequences</taxon>
        <taxon>metagenomes</taxon>
        <taxon>ecological metagenomes</taxon>
    </lineage>
</organism>
<evidence type="ECO:0000256" key="8">
    <source>
        <dbReference type="SAM" id="Phobius"/>
    </source>
</evidence>
<evidence type="ECO:0000256" key="2">
    <source>
        <dbReference type="ARBA" id="ARBA00022519"/>
    </source>
</evidence>
<dbReference type="SUPFAM" id="SSF64383">
    <property type="entry name" value="Cell-division protein ZipA, C-terminal domain"/>
    <property type="match status" value="1"/>
</dbReference>
<dbReference type="Gene3D" id="3.30.1400.10">
    <property type="entry name" value="ZipA, C-terminal FtsZ-binding domain"/>
    <property type="match status" value="1"/>
</dbReference>
<keyword evidence="3 10" id="KW-0132">Cell division</keyword>
<evidence type="ECO:0000256" key="6">
    <source>
        <dbReference type="ARBA" id="ARBA00023136"/>
    </source>
</evidence>
<dbReference type="PANTHER" id="PTHR38685">
    <property type="entry name" value="CELL DIVISION PROTEIN ZIPA"/>
    <property type="match status" value="1"/>
</dbReference>
<protein>
    <submittedName>
        <fullName evidence="10">Cell division protein ZipA</fullName>
    </submittedName>
</protein>
<keyword evidence="6 8" id="KW-0472">Membrane</keyword>
<evidence type="ECO:0000256" key="4">
    <source>
        <dbReference type="ARBA" id="ARBA00022692"/>
    </source>
</evidence>
<evidence type="ECO:0000256" key="7">
    <source>
        <dbReference type="ARBA" id="ARBA00023306"/>
    </source>
</evidence>
<name>A0A3B0XHV9_9ZZZZ</name>
<dbReference type="EMBL" id="UOFF01000195">
    <property type="protein sequence ID" value="VAW56196.1"/>
    <property type="molecule type" value="Genomic_DNA"/>
</dbReference>
<feature type="transmembrane region" description="Helical" evidence="8">
    <location>
        <begin position="6"/>
        <end position="23"/>
    </location>
</feature>
<accession>A0A3B0XHV9</accession>
<sequence length="277" mass="30877">MNNLRWILLGVAAVIIVAIYFFGRARKRDQSYASICAASEITPFRLNEEEPELLVEEKGWSDGVGPVRVVSSYDDIDDVLTDDDTANMYVDEPEIGEPVLNNSVQNTEEVDLNNESEVYPESTSEHVPQSTPDIAIDDVISIYVLAKSDCSIKGVDILKVCRTLGLEYGDMKIFHRHDQTEVGNIIFSMASIQEPGWFEIEDMDQMETLGLSFFMQANLVDNPSEVLDDMLICAHGLASTLGATLCNSQRKILNAAFTSELRDKIKQLEVLKQSSIT</sequence>
<proteinExistence type="predicted"/>
<keyword evidence="5 8" id="KW-1133">Transmembrane helix</keyword>
<dbReference type="GO" id="GO:0032153">
    <property type="term" value="C:cell division site"/>
    <property type="evidence" value="ECO:0007669"/>
    <property type="project" value="TreeGrafter"/>
</dbReference>
<evidence type="ECO:0000313" key="10">
    <source>
        <dbReference type="EMBL" id="VAW56196.1"/>
    </source>
</evidence>
<feature type="domain" description="ZipA C-terminal FtsZ-binding" evidence="9">
    <location>
        <begin position="136"/>
        <end position="265"/>
    </location>
</feature>
<keyword evidence="1" id="KW-1003">Cell membrane</keyword>
<evidence type="ECO:0000256" key="1">
    <source>
        <dbReference type="ARBA" id="ARBA00022475"/>
    </source>
</evidence>
<dbReference type="InterPro" id="IPR011919">
    <property type="entry name" value="Cell_div_ZipA"/>
</dbReference>
<dbReference type="InterPro" id="IPR007449">
    <property type="entry name" value="ZipA_FtsZ-bd_C"/>
</dbReference>
<dbReference type="SMART" id="SM00771">
    <property type="entry name" value="ZipA_C"/>
    <property type="match status" value="1"/>
</dbReference>
<dbReference type="Pfam" id="PF04354">
    <property type="entry name" value="ZipA_C"/>
    <property type="match status" value="1"/>
</dbReference>
<reference evidence="10" key="1">
    <citation type="submission" date="2018-06" db="EMBL/GenBank/DDBJ databases">
        <authorList>
            <person name="Zhirakovskaya E."/>
        </authorList>
    </citation>
    <scope>NUCLEOTIDE SEQUENCE</scope>
</reference>
<dbReference type="GO" id="GO:0005886">
    <property type="term" value="C:plasma membrane"/>
    <property type="evidence" value="ECO:0007669"/>
    <property type="project" value="TreeGrafter"/>
</dbReference>
<keyword evidence="2" id="KW-0997">Cell inner membrane</keyword>
<keyword evidence="4 8" id="KW-0812">Transmembrane</keyword>